<proteinExistence type="predicted"/>
<dbReference type="AlphaFoldDB" id="A0A845RLC0"/>
<dbReference type="EMBL" id="QXWZ01000057">
    <property type="protein sequence ID" value="NBI80417.1"/>
    <property type="molecule type" value="Genomic_DNA"/>
</dbReference>
<dbReference type="Pfam" id="PF04026">
    <property type="entry name" value="SpoVG"/>
    <property type="match status" value="1"/>
</dbReference>
<evidence type="ECO:0000313" key="2">
    <source>
        <dbReference type="Proteomes" id="UP000446348"/>
    </source>
</evidence>
<evidence type="ECO:0000313" key="1">
    <source>
        <dbReference type="EMBL" id="NBI80417.1"/>
    </source>
</evidence>
<dbReference type="GO" id="GO:0030435">
    <property type="term" value="P:sporulation resulting in formation of a cellular spore"/>
    <property type="evidence" value="ECO:0007669"/>
    <property type="project" value="InterPro"/>
</dbReference>
<dbReference type="InterPro" id="IPR007170">
    <property type="entry name" value="SpoVG"/>
</dbReference>
<reference evidence="1 2" key="1">
    <citation type="submission" date="2018-08" db="EMBL/GenBank/DDBJ databases">
        <title>Murine metabolic-syndrome-specific gut microbial biobank.</title>
        <authorList>
            <person name="Liu C."/>
        </authorList>
    </citation>
    <scope>NUCLEOTIDE SEQUENCE [LARGE SCALE GENOMIC DNA]</scope>
    <source>
        <strain evidence="1 2">X69</strain>
    </source>
</reference>
<protein>
    <submittedName>
        <fullName evidence="1">SpoVG family protein</fullName>
    </submittedName>
</protein>
<sequence length="67" mass="7063">MKQAPDPALTSQREALPMQVDVKIHSLHASGPVLADASVNLNGCFAIRGVKVVEGSNGPFVSMPSYK</sequence>
<gene>
    <name evidence="1" type="ORF">D3Z39_16495</name>
</gene>
<name>A0A845RLC0_9FIRM</name>
<dbReference type="Gene3D" id="3.30.1120.40">
    <property type="entry name" value="Stage V sporulation protein G"/>
    <property type="match status" value="1"/>
</dbReference>
<dbReference type="RefSeq" id="WP_201758614.1">
    <property type="nucleotide sequence ID" value="NZ_QXWZ01000057.1"/>
</dbReference>
<dbReference type="Proteomes" id="UP000446348">
    <property type="component" value="Unassembled WGS sequence"/>
</dbReference>
<dbReference type="SUPFAM" id="SSF160537">
    <property type="entry name" value="SpoVG-like"/>
    <property type="match status" value="1"/>
</dbReference>
<comment type="caution">
    <text evidence="1">The sequence shown here is derived from an EMBL/GenBank/DDBJ whole genome shotgun (WGS) entry which is preliminary data.</text>
</comment>
<feature type="non-terminal residue" evidence="1">
    <location>
        <position position="67"/>
    </location>
</feature>
<dbReference type="InterPro" id="IPR036751">
    <property type="entry name" value="SpoVG_sf"/>
</dbReference>
<accession>A0A845RLC0</accession>
<organism evidence="1 2">
    <name type="scientific">Anaerotruncus colihominis</name>
    <dbReference type="NCBI Taxonomy" id="169435"/>
    <lineage>
        <taxon>Bacteria</taxon>
        <taxon>Bacillati</taxon>
        <taxon>Bacillota</taxon>
        <taxon>Clostridia</taxon>
        <taxon>Eubacteriales</taxon>
        <taxon>Oscillospiraceae</taxon>
        <taxon>Anaerotruncus</taxon>
    </lineage>
</organism>